<dbReference type="RefSeq" id="XP_016236986.1">
    <property type="nucleotide sequence ID" value="XM_016378309.1"/>
</dbReference>
<protein>
    <recommendedName>
        <fullName evidence="7">RNase P subunit p30</fullName>
    </recommendedName>
</protein>
<evidence type="ECO:0000256" key="2">
    <source>
        <dbReference type="ARBA" id="ARBA00007331"/>
    </source>
</evidence>
<keyword evidence="3" id="KW-0819">tRNA processing</keyword>
<dbReference type="SUPFAM" id="SSF89550">
    <property type="entry name" value="PHP domain-like"/>
    <property type="match status" value="1"/>
</dbReference>
<feature type="region of interest" description="Disordered" evidence="4">
    <location>
        <begin position="257"/>
        <end position="379"/>
    </location>
</feature>
<dbReference type="VEuPathDB" id="FungiDB:PV08_03960"/>
<feature type="compositionally biased region" description="Basic and acidic residues" evidence="4">
    <location>
        <begin position="336"/>
        <end position="358"/>
    </location>
</feature>
<evidence type="ECO:0008006" key="7">
    <source>
        <dbReference type="Google" id="ProtNLM"/>
    </source>
</evidence>
<evidence type="ECO:0000256" key="3">
    <source>
        <dbReference type="ARBA" id="ARBA00022694"/>
    </source>
</evidence>
<evidence type="ECO:0000313" key="5">
    <source>
        <dbReference type="EMBL" id="KIW16770.1"/>
    </source>
</evidence>
<name>A0A0D2BDT1_9EURO</name>
<sequence>MPFHDLNIPYTPSQPTSEINHTLSFASELGYSTLALNLSLPGKLPPSPPSIPISTLSIPRTLTILTRLTITISDASQNHRLASYSPAYNILALRPTNEKNLQLCCSSLECDLISLDFSQRLQFPLKFKTVSSALQRGLRFEICYSPGISSSASDARRNLIGGATALIRATRGRGIIFSSEARNALGLRGPNDVINLASIWGLGQERGKEALCEEAGKVVRLASVKRTSFRLVVDVVDGGGPIAEPAVATNAAAQQNQQQIRVEAPAQTQTQTQNASKGQQRQKPTSTELRAQKDTSESLGLNSLKRKASMSSPQDQAGDKPPALSNREKKRRAKQARIEGKVGSDDPRSVNTKKDGIKKTSAPSAFPIKHEALCNKQSK</sequence>
<proteinExistence type="inferred from homology"/>
<reference evidence="5 6" key="1">
    <citation type="submission" date="2015-01" db="EMBL/GenBank/DDBJ databases">
        <title>The Genome Sequence of Exophiala spinifera CBS89968.</title>
        <authorList>
            <consortium name="The Broad Institute Genomics Platform"/>
            <person name="Cuomo C."/>
            <person name="de Hoog S."/>
            <person name="Gorbushina A."/>
            <person name="Stielow B."/>
            <person name="Teixiera M."/>
            <person name="Abouelleil A."/>
            <person name="Chapman S.B."/>
            <person name="Priest M."/>
            <person name="Young S.K."/>
            <person name="Wortman J."/>
            <person name="Nusbaum C."/>
            <person name="Birren B."/>
        </authorList>
    </citation>
    <scope>NUCLEOTIDE SEQUENCE [LARGE SCALE GENOMIC DNA]</scope>
    <source>
        <strain evidence="5 6">CBS 89968</strain>
    </source>
</reference>
<accession>A0A0D2BDT1</accession>
<dbReference type="InterPro" id="IPR016195">
    <property type="entry name" value="Pol/histidinol_Pase-like"/>
</dbReference>
<dbReference type="GO" id="GO:0005655">
    <property type="term" value="C:nucleolar ribonuclease P complex"/>
    <property type="evidence" value="ECO:0007669"/>
    <property type="project" value="TreeGrafter"/>
</dbReference>
<evidence type="ECO:0000256" key="1">
    <source>
        <dbReference type="ARBA" id="ARBA00004123"/>
    </source>
</evidence>
<dbReference type="GeneID" id="27331043"/>
<evidence type="ECO:0000313" key="6">
    <source>
        <dbReference type="Proteomes" id="UP000053328"/>
    </source>
</evidence>
<gene>
    <name evidence="5" type="ORF">PV08_03960</name>
</gene>
<dbReference type="OrthoDB" id="17948at2759"/>
<dbReference type="EMBL" id="KN847494">
    <property type="protein sequence ID" value="KIW16770.1"/>
    <property type="molecule type" value="Genomic_DNA"/>
</dbReference>
<dbReference type="Gene3D" id="3.20.20.140">
    <property type="entry name" value="Metal-dependent hydrolases"/>
    <property type="match status" value="1"/>
</dbReference>
<comment type="subcellular location">
    <subcellularLocation>
        <location evidence="1">Nucleus</location>
    </subcellularLocation>
</comment>
<dbReference type="PANTHER" id="PTHR13031:SF0">
    <property type="entry name" value="RIBONUCLEASE P PROTEIN SUBUNIT P30"/>
    <property type="match status" value="1"/>
</dbReference>
<dbReference type="AlphaFoldDB" id="A0A0D2BDT1"/>
<dbReference type="Pfam" id="PF01876">
    <property type="entry name" value="RNase_P_p30"/>
    <property type="match status" value="1"/>
</dbReference>
<dbReference type="PANTHER" id="PTHR13031">
    <property type="entry name" value="RIBONUCLEASE P SUBUNIT P30"/>
    <property type="match status" value="1"/>
</dbReference>
<organism evidence="5 6">
    <name type="scientific">Exophiala spinifera</name>
    <dbReference type="NCBI Taxonomy" id="91928"/>
    <lineage>
        <taxon>Eukaryota</taxon>
        <taxon>Fungi</taxon>
        <taxon>Dikarya</taxon>
        <taxon>Ascomycota</taxon>
        <taxon>Pezizomycotina</taxon>
        <taxon>Eurotiomycetes</taxon>
        <taxon>Chaetothyriomycetidae</taxon>
        <taxon>Chaetothyriales</taxon>
        <taxon>Herpotrichiellaceae</taxon>
        <taxon>Exophiala</taxon>
    </lineage>
</organism>
<dbReference type="STRING" id="91928.A0A0D2BDT1"/>
<evidence type="ECO:0000256" key="4">
    <source>
        <dbReference type="SAM" id="MobiDB-lite"/>
    </source>
</evidence>
<dbReference type="GO" id="GO:0003723">
    <property type="term" value="F:RNA binding"/>
    <property type="evidence" value="ECO:0007669"/>
    <property type="project" value="TreeGrafter"/>
</dbReference>
<dbReference type="Proteomes" id="UP000053328">
    <property type="component" value="Unassembled WGS sequence"/>
</dbReference>
<dbReference type="GO" id="GO:0008033">
    <property type="term" value="P:tRNA processing"/>
    <property type="evidence" value="ECO:0007669"/>
    <property type="project" value="UniProtKB-KW"/>
</dbReference>
<feature type="compositionally biased region" description="Polar residues" evidence="4">
    <location>
        <begin position="274"/>
        <end position="289"/>
    </location>
</feature>
<dbReference type="InterPro" id="IPR002738">
    <property type="entry name" value="RNase_P_p30"/>
</dbReference>
<comment type="similarity">
    <text evidence="2">Belongs to the eukaryotic/archaeal RNase P protein component 3 family.</text>
</comment>
<feature type="compositionally biased region" description="Low complexity" evidence="4">
    <location>
        <begin position="257"/>
        <end position="273"/>
    </location>
</feature>
<dbReference type="HOGENOM" id="CLU_048451_1_0_1"/>
<keyword evidence="6" id="KW-1185">Reference proteome</keyword>